<organism evidence="7 8">
    <name type="scientific">Parabacteroides faecis</name>
    <dbReference type="NCBI Taxonomy" id="1217282"/>
    <lineage>
        <taxon>Bacteria</taxon>
        <taxon>Pseudomonadati</taxon>
        <taxon>Bacteroidota</taxon>
        <taxon>Bacteroidia</taxon>
        <taxon>Bacteroidales</taxon>
        <taxon>Tannerellaceae</taxon>
        <taxon>Parabacteroides</taxon>
    </lineage>
</organism>
<keyword evidence="3" id="KW-0732">Signal</keyword>
<dbReference type="InterPro" id="IPR013780">
    <property type="entry name" value="Glyco_hydro_b"/>
</dbReference>
<dbReference type="Pfam" id="PF13802">
    <property type="entry name" value="Gal_mutarotas_2"/>
    <property type="match status" value="1"/>
</dbReference>
<accession>A0ABR6KMS2</accession>
<comment type="similarity">
    <text evidence="1 2">Belongs to the glycosyl hydrolase 31 family.</text>
</comment>
<gene>
    <name evidence="7" type="ORF">GGQ57_002005</name>
</gene>
<dbReference type="InterPro" id="IPR000322">
    <property type="entry name" value="Glyco_hydro_31_TIM"/>
</dbReference>
<dbReference type="Gene3D" id="3.20.20.80">
    <property type="entry name" value="Glycosidases"/>
    <property type="match status" value="1"/>
</dbReference>
<feature type="domain" description="Glycoside hydrolase family 31 TIM barrel" evidence="4">
    <location>
        <begin position="331"/>
        <end position="634"/>
    </location>
</feature>
<dbReference type="InterPro" id="IPR048395">
    <property type="entry name" value="Glyco_hydro_31_C"/>
</dbReference>
<dbReference type="GO" id="GO:0061634">
    <property type="term" value="F:alpha-D-xyloside xylohydrolase"/>
    <property type="evidence" value="ECO:0007669"/>
    <property type="project" value="UniProtKB-EC"/>
</dbReference>
<evidence type="ECO:0000259" key="5">
    <source>
        <dbReference type="Pfam" id="PF13802"/>
    </source>
</evidence>
<sequence>MKNKKLFLSLTLAALGGLPLQSQAQLQINSGSQYLMNQAKDMSTDFGDFTNIFFFADELSSFDVAKASGTVRWKRYTLESRQAFNTNTVLPVPLKMQDFPFTAYVNDPELRFSIDFVSPRTVRVRMLTTPVEPKDETSLMLAKEPGKDSSWKGTETGNAVTYANANGSITIEKNPWRIVLRDAKGKIMTQTRTLHDNDSTQAKIVPFNFIKRGSDNSRSINPVFSLAPNEKIFGCGESFGPLNKVGQKVHLFVTDPQGPETDQQYKPIPFFMSNRGYGMFMHTSAPVTCDFGATNINVNKLFMGDETMDFFVFFGEPKDILNEYTEIVGKPGMPPLWSFGTWMSRITYFSQKDGYDVAENLRKHKIPSDVIHFDTGWFETDWQCDYQFAPNRFSDPQLMLDDLKKKGFHTCLWQLPYFTPKNRFFSELIEKDLYVKNGKGELPYEDVVLDFSNPNTVKWYQDKLTNLIKMGVGAIKVDFGEAAPFNGIYASGKSGFYEHNLYPLRYNKAVADIIKEVHGENIIWARSAWAGSQRYPLHWGGDAENTDMGMLGTLRGGLSFGLSGFSFWSHDIGGFVTSTPEELYRRWLPMGFLCSHTRAHGAPPTEPWLYNEGFLKAFRQNAELKYKLMPYVYAQAKECTEKGLPMMRALFVEYPHDAGAWLVEDEYLFGSQMLVAPMMESGSERDVYLPEGKWIDYQTGKTYAGGWHTIQTGTIPAVILVRDGSVLPHIKLAQNTDEMDWSQLELKVYASDATEATGLVCLPSDNQLHPLTVSVKGHQVKADGLEGKVKFKVTD</sequence>
<evidence type="ECO:0000256" key="2">
    <source>
        <dbReference type="RuleBase" id="RU361185"/>
    </source>
</evidence>
<dbReference type="SUPFAM" id="SSF51011">
    <property type="entry name" value="Glycosyl hydrolase domain"/>
    <property type="match status" value="1"/>
</dbReference>
<evidence type="ECO:0000256" key="3">
    <source>
        <dbReference type="SAM" id="SignalP"/>
    </source>
</evidence>
<feature type="domain" description="Glycosyl hydrolase family 31 C-terminal" evidence="6">
    <location>
        <begin position="643"/>
        <end position="727"/>
    </location>
</feature>
<proteinExistence type="inferred from homology"/>
<dbReference type="EC" id="3.2.1.177" evidence="7"/>
<feature type="domain" description="Glycoside hydrolase family 31 N-terminal" evidence="5">
    <location>
        <begin position="112"/>
        <end position="290"/>
    </location>
</feature>
<keyword evidence="8" id="KW-1185">Reference proteome</keyword>
<dbReference type="PANTHER" id="PTHR22762">
    <property type="entry name" value="ALPHA-GLUCOSIDASE"/>
    <property type="match status" value="1"/>
</dbReference>
<evidence type="ECO:0000259" key="6">
    <source>
        <dbReference type="Pfam" id="PF21365"/>
    </source>
</evidence>
<dbReference type="Pfam" id="PF21365">
    <property type="entry name" value="Glyco_hydro_31_3rd"/>
    <property type="match status" value="1"/>
</dbReference>
<dbReference type="PANTHER" id="PTHR22762:SF144">
    <property type="entry name" value="ALPHA-XYLOSIDASE"/>
    <property type="match status" value="1"/>
</dbReference>
<protein>
    <submittedName>
        <fullName evidence="7">Alpha-D-xyloside xylohydrolase</fullName>
        <ecNumber evidence="7">3.2.1.177</ecNumber>
    </submittedName>
</protein>
<evidence type="ECO:0000256" key="1">
    <source>
        <dbReference type="ARBA" id="ARBA00007806"/>
    </source>
</evidence>
<evidence type="ECO:0000313" key="8">
    <source>
        <dbReference type="Proteomes" id="UP000533637"/>
    </source>
</evidence>
<evidence type="ECO:0000259" key="4">
    <source>
        <dbReference type="Pfam" id="PF01055"/>
    </source>
</evidence>
<dbReference type="CDD" id="cd14752">
    <property type="entry name" value="GH31_N"/>
    <property type="match status" value="1"/>
</dbReference>
<feature type="chain" id="PRO_5045714386" evidence="3">
    <location>
        <begin position="25"/>
        <end position="795"/>
    </location>
</feature>
<keyword evidence="2 7" id="KW-0378">Hydrolase</keyword>
<dbReference type="RefSeq" id="WP_183670443.1">
    <property type="nucleotide sequence ID" value="NZ_BMPB01000001.1"/>
</dbReference>
<dbReference type="Gene3D" id="2.60.40.1180">
    <property type="entry name" value="Golgi alpha-mannosidase II"/>
    <property type="match status" value="1"/>
</dbReference>
<dbReference type="SUPFAM" id="SSF74650">
    <property type="entry name" value="Galactose mutarotase-like"/>
    <property type="match status" value="1"/>
</dbReference>
<feature type="signal peptide" evidence="3">
    <location>
        <begin position="1"/>
        <end position="24"/>
    </location>
</feature>
<dbReference type="EMBL" id="JACHOC010000003">
    <property type="protein sequence ID" value="MBB4622108.1"/>
    <property type="molecule type" value="Genomic_DNA"/>
</dbReference>
<evidence type="ECO:0000313" key="7">
    <source>
        <dbReference type="EMBL" id="MBB4622108.1"/>
    </source>
</evidence>
<dbReference type="Proteomes" id="UP000533637">
    <property type="component" value="Unassembled WGS sequence"/>
</dbReference>
<dbReference type="SUPFAM" id="SSF51445">
    <property type="entry name" value="(Trans)glycosidases"/>
    <property type="match status" value="1"/>
</dbReference>
<keyword evidence="2 7" id="KW-0326">Glycosidase</keyword>
<dbReference type="CDD" id="cd06593">
    <property type="entry name" value="GH31_xylosidase_YicI"/>
    <property type="match status" value="1"/>
</dbReference>
<dbReference type="Pfam" id="PF01055">
    <property type="entry name" value="Glyco_hydro_31_2nd"/>
    <property type="match status" value="1"/>
</dbReference>
<comment type="caution">
    <text evidence="7">The sequence shown here is derived from an EMBL/GenBank/DDBJ whole genome shotgun (WGS) entry which is preliminary data.</text>
</comment>
<dbReference type="Gene3D" id="2.60.40.1760">
    <property type="entry name" value="glycosyl hydrolase (family 31)"/>
    <property type="match status" value="1"/>
</dbReference>
<dbReference type="InterPro" id="IPR011013">
    <property type="entry name" value="Gal_mutarotase_sf_dom"/>
</dbReference>
<dbReference type="InterPro" id="IPR025887">
    <property type="entry name" value="Glyco_hydro_31_N_dom"/>
</dbReference>
<name>A0ABR6KMS2_9BACT</name>
<dbReference type="InterPro" id="IPR017853">
    <property type="entry name" value="GH"/>
</dbReference>
<reference evidence="7 8" key="1">
    <citation type="submission" date="2020-08" db="EMBL/GenBank/DDBJ databases">
        <title>Genomic Encyclopedia of Type Strains, Phase IV (KMG-IV): sequencing the most valuable type-strain genomes for metagenomic binning, comparative biology and taxonomic classification.</title>
        <authorList>
            <person name="Goeker M."/>
        </authorList>
    </citation>
    <scope>NUCLEOTIDE SEQUENCE [LARGE SCALE GENOMIC DNA]</scope>
    <source>
        <strain evidence="7 8">DSM 102983</strain>
    </source>
</reference>